<dbReference type="Proteomes" id="UP001472677">
    <property type="component" value="Unassembled WGS sequence"/>
</dbReference>
<protein>
    <recommendedName>
        <fullName evidence="3">RNase H type-1 domain-containing protein</fullName>
    </recommendedName>
</protein>
<evidence type="ECO:0000313" key="2">
    <source>
        <dbReference type="Proteomes" id="UP001472677"/>
    </source>
</evidence>
<evidence type="ECO:0000313" key="1">
    <source>
        <dbReference type="EMBL" id="KAK8520986.1"/>
    </source>
</evidence>
<name>A0ABR2CNL3_9ROSI</name>
<organism evidence="1 2">
    <name type="scientific">Hibiscus sabdariffa</name>
    <name type="common">roselle</name>
    <dbReference type="NCBI Taxonomy" id="183260"/>
    <lineage>
        <taxon>Eukaryota</taxon>
        <taxon>Viridiplantae</taxon>
        <taxon>Streptophyta</taxon>
        <taxon>Embryophyta</taxon>
        <taxon>Tracheophyta</taxon>
        <taxon>Spermatophyta</taxon>
        <taxon>Magnoliopsida</taxon>
        <taxon>eudicotyledons</taxon>
        <taxon>Gunneridae</taxon>
        <taxon>Pentapetalae</taxon>
        <taxon>rosids</taxon>
        <taxon>malvids</taxon>
        <taxon>Malvales</taxon>
        <taxon>Malvaceae</taxon>
        <taxon>Malvoideae</taxon>
        <taxon>Hibiscus</taxon>
    </lineage>
</organism>
<sequence length="169" mass="18260">MAVLKLLSDGSIGTKGGSLLGHISKLLNRDWDVSFKHIFGEVNSVPDAMAKLDSRNMDGSEVFLNPLSAVRDVLRNDFNRGEPYVNSAFPTVQQELPMSGVGPAEKIATKGEATSTAALWPAETSEMNSINTFKASVQALVVGVTFAKEGRETTTSHLELKTLHILFII</sequence>
<evidence type="ECO:0008006" key="3">
    <source>
        <dbReference type="Google" id="ProtNLM"/>
    </source>
</evidence>
<reference evidence="1 2" key="1">
    <citation type="journal article" date="2024" name="G3 (Bethesda)">
        <title>Genome assembly of Hibiscus sabdariffa L. provides insights into metabolisms of medicinal natural products.</title>
        <authorList>
            <person name="Kim T."/>
        </authorList>
    </citation>
    <scope>NUCLEOTIDE SEQUENCE [LARGE SCALE GENOMIC DNA]</scope>
    <source>
        <strain evidence="1">TK-2024</strain>
        <tissue evidence="1">Old leaves</tissue>
    </source>
</reference>
<comment type="caution">
    <text evidence="1">The sequence shown here is derived from an EMBL/GenBank/DDBJ whole genome shotgun (WGS) entry which is preliminary data.</text>
</comment>
<dbReference type="EMBL" id="JBBPBM010000048">
    <property type="protein sequence ID" value="KAK8520986.1"/>
    <property type="molecule type" value="Genomic_DNA"/>
</dbReference>
<proteinExistence type="predicted"/>
<accession>A0ABR2CNL3</accession>
<keyword evidence="2" id="KW-1185">Reference proteome</keyword>
<gene>
    <name evidence="1" type="ORF">V6N12_004906</name>
</gene>